<organism evidence="8 9">
    <name type="scientific">Neisseria subflava NJ9703</name>
    <dbReference type="NCBI Taxonomy" id="546268"/>
    <lineage>
        <taxon>Bacteria</taxon>
        <taxon>Pseudomonadati</taxon>
        <taxon>Pseudomonadota</taxon>
        <taxon>Betaproteobacteria</taxon>
        <taxon>Neisseriales</taxon>
        <taxon>Neisseriaceae</taxon>
        <taxon>Neisseria</taxon>
    </lineage>
</organism>
<dbReference type="GO" id="GO:0043107">
    <property type="term" value="P:type IV pilus-dependent motility"/>
    <property type="evidence" value="ECO:0007669"/>
    <property type="project" value="TreeGrafter"/>
</dbReference>
<accession>A0A9W5IRM1</accession>
<name>A0A9W5IRM1_NEISU</name>
<dbReference type="PANTHER" id="PTHR30093">
    <property type="entry name" value="GENERAL SECRETION PATHWAY PROTEIN G"/>
    <property type="match status" value="1"/>
</dbReference>
<comment type="subunit">
    <text evidence="2">The pili are polar flexible filaments of about 5.4 nanometers diameter and 2.5 micrometers average length; they consist of only a single polypeptide chain arranged in a helical configuration of five subunits per turn in the assembled pilus.</text>
</comment>
<dbReference type="Pfam" id="PF00114">
    <property type="entry name" value="Pilin"/>
    <property type="match status" value="1"/>
</dbReference>
<dbReference type="Proteomes" id="UP000004621">
    <property type="component" value="Unassembled WGS sequence"/>
</dbReference>
<dbReference type="GO" id="GO:0007155">
    <property type="term" value="P:cell adhesion"/>
    <property type="evidence" value="ECO:0007669"/>
    <property type="project" value="UniProtKB-KW"/>
</dbReference>
<keyword evidence="7" id="KW-1133">Transmembrane helix</keyword>
<reference evidence="8 9" key="1">
    <citation type="submission" date="2010-01" db="EMBL/GenBank/DDBJ databases">
        <authorList>
            <person name="Weinstock G."/>
            <person name="Sodergren E."/>
            <person name="Clifton S."/>
            <person name="Fulton L."/>
            <person name="Fulton B."/>
            <person name="Courtney L."/>
            <person name="Fronick C."/>
            <person name="Harrison M."/>
            <person name="Strong C."/>
            <person name="Farmer C."/>
            <person name="Delahaunty K."/>
            <person name="Markovic C."/>
            <person name="Hall O."/>
            <person name="Minx P."/>
            <person name="Tomlinson C."/>
            <person name="Mitreva M."/>
            <person name="Nelson J."/>
            <person name="Hou S."/>
            <person name="Wollam A."/>
            <person name="Pepin K.H."/>
            <person name="Johnson M."/>
            <person name="Bhonagiri V."/>
            <person name="Nash W.E."/>
            <person name="Warren W."/>
            <person name="Chinwalla A."/>
            <person name="Mardis E.R."/>
            <person name="Wilson R.K."/>
        </authorList>
    </citation>
    <scope>NUCLEOTIDE SEQUENCE [LARGE SCALE GENOMIC DNA]</scope>
    <source>
        <strain evidence="8 9">NJ9703</strain>
    </source>
</reference>
<evidence type="ECO:0000256" key="4">
    <source>
        <dbReference type="ARBA" id="ARBA00022889"/>
    </source>
</evidence>
<dbReference type="GO" id="GO:0044096">
    <property type="term" value="C:type IV pilus"/>
    <property type="evidence" value="ECO:0007669"/>
    <property type="project" value="TreeGrafter"/>
</dbReference>
<dbReference type="NCBIfam" id="TIGR02532">
    <property type="entry name" value="IV_pilin_GFxxxE"/>
    <property type="match status" value="1"/>
</dbReference>
<keyword evidence="4" id="KW-0130">Cell adhesion</keyword>
<evidence type="ECO:0000256" key="6">
    <source>
        <dbReference type="RuleBase" id="RU000389"/>
    </source>
</evidence>
<dbReference type="InterPro" id="IPR045584">
    <property type="entry name" value="Pilin-like"/>
</dbReference>
<gene>
    <name evidence="8" type="ORF">NEISUBOT_03901</name>
</gene>
<dbReference type="SUPFAM" id="SSF54523">
    <property type="entry name" value="Pili subunits"/>
    <property type="match status" value="1"/>
</dbReference>
<evidence type="ECO:0000256" key="1">
    <source>
        <dbReference type="ARBA" id="ARBA00005233"/>
    </source>
</evidence>
<feature type="transmembrane region" description="Helical" evidence="7">
    <location>
        <begin position="12"/>
        <end position="34"/>
    </location>
</feature>
<dbReference type="PANTHER" id="PTHR30093:SF34">
    <property type="entry name" value="PREPILIN PEPTIDASE-DEPENDENT PROTEIN D"/>
    <property type="match status" value="1"/>
</dbReference>
<keyword evidence="6" id="KW-0281">Fimbrium</keyword>
<dbReference type="InterPro" id="IPR012902">
    <property type="entry name" value="N_methyl_site"/>
</dbReference>
<dbReference type="AlphaFoldDB" id="A0A9W5IRM1"/>
<evidence type="ECO:0000256" key="5">
    <source>
        <dbReference type="ARBA" id="ARBA00023157"/>
    </source>
</evidence>
<sequence>MKKLRNAQTGFSLIELMIVIGIIGILTVVALPAYQNYVARAQVAEGIMLAGSMKSYVEEAYADKGSLPLDLNIKQLASDDNKVGNYVKIVRIEDNGTIVAAIGNQAAVPVKNTEIHLTPSFAQTGNTKGTTVWSCGGTMDTYFLPVSCKQSL</sequence>
<keyword evidence="7" id="KW-0472">Membrane</keyword>
<keyword evidence="5" id="KW-1015">Disulfide bond</keyword>
<evidence type="ECO:0000256" key="3">
    <source>
        <dbReference type="ARBA" id="ARBA00022481"/>
    </source>
</evidence>
<dbReference type="InterPro" id="IPR001082">
    <property type="entry name" value="Pilin"/>
</dbReference>
<evidence type="ECO:0000313" key="9">
    <source>
        <dbReference type="Proteomes" id="UP000004621"/>
    </source>
</evidence>
<protein>
    <submittedName>
        <fullName evidence="8">Pilin (Bacterial filament)</fullName>
    </submittedName>
</protein>
<dbReference type="Gene3D" id="3.30.700.10">
    <property type="entry name" value="Glycoprotein, Type 4 Pilin"/>
    <property type="match status" value="1"/>
</dbReference>
<dbReference type="Pfam" id="PF07963">
    <property type="entry name" value="N_methyl"/>
    <property type="match status" value="1"/>
</dbReference>
<keyword evidence="7" id="KW-0812">Transmembrane</keyword>
<dbReference type="EMBL" id="ACEO02000003">
    <property type="protein sequence ID" value="EFC52547.1"/>
    <property type="molecule type" value="Genomic_DNA"/>
</dbReference>
<evidence type="ECO:0000313" key="8">
    <source>
        <dbReference type="EMBL" id="EFC52547.1"/>
    </source>
</evidence>
<evidence type="ECO:0000256" key="7">
    <source>
        <dbReference type="SAM" id="Phobius"/>
    </source>
</evidence>
<evidence type="ECO:0000256" key="2">
    <source>
        <dbReference type="ARBA" id="ARBA00011156"/>
    </source>
</evidence>
<comment type="caution">
    <text evidence="8">The sequence shown here is derived from an EMBL/GenBank/DDBJ whole genome shotgun (WGS) entry which is preliminary data.</text>
</comment>
<dbReference type="PROSITE" id="PS00409">
    <property type="entry name" value="PROKAR_NTER_METHYL"/>
    <property type="match status" value="1"/>
</dbReference>
<comment type="similarity">
    <text evidence="1 6">Belongs to the N-Me-Phe pilin family.</text>
</comment>
<dbReference type="RefSeq" id="WP_004519579.1">
    <property type="nucleotide sequence ID" value="NZ_ACEO02000003.1"/>
</dbReference>
<keyword evidence="3" id="KW-0488">Methylation</keyword>
<proteinExistence type="inferred from homology"/>